<keyword evidence="2" id="KW-1185">Reference proteome</keyword>
<dbReference type="AlphaFoldDB" id="A0A9J6AS56"/>
<dbReference type="Proteomes" id="UP000824120">
    <property type="component" value="Chromosome 2"/>
</dbReference>
<evidence type="ECO:0000313" key="1">
    <source>
        <dbReference type="EMBL" id="KAG5627374.1"/>
    </source>
</evidence>
<sequence length="110" mass="12458">METQERNTKQRILKIEDKLQKVREESKIMELTNQIVSSNGTTQIDHLMTITSMSASSPMDNNLNGSFGIPRSPSCSQLLSLNDDEIMTLLDDTSFDINVQDPNHPRHNNL</sequence>
<accession>A0A9J6AS56</accession>
<proteinExistence type="predicted"/>
<reference evidence="1 2" key="1">
    <citation type="submission" date="2020-09" db="EMBL/GenBank/DDBJ databases">
        <title>De no assembly of potato wild relative species, Solanum commersonii.</title>
        <authorList>
            <person name="Cho K."/>
        </authorList>
    </citation>
    <scope>NUCLEOTIDE SEQUENCE [LARGE SCALE GENOMIC DNA]</scope>
    <source>
        <strain evidence="1">LZ3.2</strain>
        <tissue evidence="1">Leaf</tissue>
    </source>
</reference>
<name>A0A9J6AS56_SOLCO</name>
<dbReference type="EMBL" id="JACXVP010000002">
    <property type="protein sequence ID" value="KAG5627374.1"/>
    <property type="molecule type" value="Genomic_DNA"/>
</dbReference>
<comment type="caution">
    <text evidence="1">The sequence shown here is derived from an EMBL/GenBank/DDBJ whole genome shotgun (WGS) entry which is preliminary data.</text>
</comment>
<protein>
    <submittedName>
        <fullName evidence="1">Uncharacterized protein</fullName>
    </submittedName>
</protein>
<evidence type="ECO:0000313" key="2">
    <source>
        <dbReference type="Proteomes" id="UP000824120"/>
    </source>
</evidence>
<gene>
    <name evidence="1" type="ORF">H5410_012592</name>
</gene>
<organism evidence="1 2">
    <name type="scientific">Solanum commersonii</name>
    <name type="common">Commerson's wild potato</name>
    <name type="synonym">Commerson's nightshade</name>
    <dbReference type="NCBI Taxonomy" id="4109"/>
    <lineage>
        <taxon>Eukaryota</taxon>
        <taxon>Viridiplantae</taxon>
        <taxon>Streptophyta</taxon>
        <taxon>Embryophyta</taxon>
        <taxon>Tracheophyta</taxon>
        <taxon>Spermatophyta</taxon>
        <taxon>Magnoliopsida</taxon>
        <taxon>eudicotyledons</taxon>
        <taxon>Gunneridae</taxon>
        <taxon>Pentapetalae</taxon>
        <taxon>asterids</taxon>
        <taxon>lamiids</taxon>
        <taxon>Solanales</taxon>
        <taxon>Solanaceae</taxon>
        <taxon>Solanoideae</taxon>
        <taxon>Solaneae</taxon>
        <taxon>Solanum</taxon>
    </lineage>
</organism>